<gene>
    <name evidence="7" type="ORF">CKO21_00650</name>
</gene>
<evidence type="ECO:0000313" key="7">
    <source>
        <dbReference type="EMBL" id="MBK1695754.1"/>
    </source>
</evidence>
<dbReference type="Pfam" id="PF00370">
    <property type="entry name" value="FGGY_N"/>
    <property type="match status" value="1"/>
</dbReference>
<dbReference type="GO" id="GO:0016773">
    <property type="term" value="F:phosphotransferase activity, alcohol group as acceptor"/>
    <property type="evidence" value="ECO:0007669"/>
    <property type="project" value="InterPro"/>
</dbReference>
<dbReference type="InterPro" id="IPR018484">
    <property type="entry name" value="FGGY_N"/>
</dbReference>
<reference evidence="7" key="1">
    <citation type="submission" date="2017-08" db="EMBL/GenBank/DDBJ databases">
        <authorList>
            <person name="Imhoff J.F."/>
            <person name="Rahn T."/>
            <person name="Kuenzel S."/>
            <person name="Neulinger S.C."/>
        </authorList>
    </citation>
    <scope>NUCLEOTIDE SEQUENCE</scope>
    <source>
        <strain evidence="7">DSM 9154</strain>
    </source>
</reference>
<dbReference type="EMBL" id="NRRE01000006">
    <property type="protein sequence ID" value="MBK1695754.1"/>
    <property type="molecule type" value="Genomic_DNA"/>
</dbReference>
<feature type="domain" description="Carbohydrate kinase FGGY N-terminal" evidence="5">
    <location>
        <begin position="6"/>
        <end position="250"/>
    </location>
</feature>
<dbReference type="Gene3D" id="3.30.420.40">
    <property type="match status" value="2"/>
</dbReference>
<keyword evidence="8" id="KW-1185">Reference proteome</keyword>
<dbReference type="InterPro" id="IPR018485">
    <property type="entry name" value="FGGY_C"/>
</dbReference>
<evidence type="ECO:0000256" key="1">
    <source>
        <dbReference type="ARBA" id="ARBA00009156"/>
    </source>
</evidence>
<reference evidence="7" key="2">
    <citation type="journal article" date="2020" name="Microorganisms">
        <title>Osmotic Adaptation and Compatible Solute Biosynthesis of Phototrophic Bacteria as Revealed from Genome Analyses.</title>
        <authorList>
            <person name="Imhoff J.F."/>
            <person name="Rahn T."/>
            <person name="Kunzel S."/>
            <person name="Keller A."/>
            <person name="Neulinger S.C."/>
        </authorList>
    </citation>
    <scope>NUCLEOTIDE SEQUENCE</scope>
    <source>
        <strain evidence="7">DSM 9154</strain>
    </source>
</reference>
<name>A0A934QF75_9PROT</name>
<keyword evidence="2 4" id="KW-0808">Transferase</keyword>
<sequence>MSGPILIGLDAGTSVIKAVAFTADGQQLAVASQPNDYRIGPDGAAEQDMHRTWRNVVAVLQDLLADAPEVAARAAVLAVTGQGDGCWLIDGDGEPVHDGLLWLDARAAGEARAVDTGPGAETVYRTTGTGMNGCQMRAQLRWLRRHMPDQVQRAATALHPKDWLYYRLTGERATCPSEGVFTFGDFRTRDYSPDVLAALELTDLGHLLPPIVDGTCQSASLAGAAAAETGLPQGLPVVLGYVDVVCAALGGGLYEPTTRPGLTILGSTGVHIDFAATAEDVHLNARRCGYTMALPGTACAQMQTNMAATLNICWLRDLAAEVLSLAEKAPEPEELLTALDGQVINARPGAALFHPYISTAGERGPFTDPHARASFTGLDHTIGFADLMRSVYEGLALSARDCYVAMGPIPSEIRLTGGAARSAAMRAILAAVLDRPVRVADRAESGAAGACMIAAVQQGLYPDMSACAAAWVTPYLGAPEMPDAQLAGTYEPLFQGYLETRQALAPVWPRMAELRSMS</sequence>
<evidence type="ECO:0000313" key="8">
    <source>
        <dbReference type="Proteomes" id="UP000778970"/>
    </source>
</evidence>
<protein>
    <submittedName>
        <fullName evidence="7">Carbohydrate kinase</fullName>
    </submittedName>
</protein>
<comment type="similarity">
    <text evidence="1 4">Belongs to the FGGY kinase family.</text>
</comment>
<comment type="caution">
    <text evidence="7">The sequence shown here is derived from an EMBL/GenBank/DDBJ whole genome shotgun (WGS) entry which is preliminary data.</text>
</comment>
<keyword evidence="3 4" id="KW-0418">Kinase</keyword>
<evidence type="ECO:0000256" key="2">
    <source>
        <dbReference type="ARBA" id="ARBA00022679"/>
    </source>
</evidence>
<evidence type="ECO:0000256" key="4">
    <source>
        <dbReference type="RuleBase" id="RU003733"/>
    </source>
</evidence>
<proteinExistence type="inferred from homology"/>
<dbReference type="GO" id="GO:0005975">
    <property type="term" value="P:carbohydrate metabolic process"/>
    <property type="evidence" value="ECO:0007669"/>
    <property type="project" value="InterPro"/>
</dbReference>
<feature type="domain" description="Carbohydrate kinase FGGY C-terminal" evidence="6">
    <location>
        <begin position="282"/>
        <end position="457"/>
    </location>
</feature>
<dbReference type="InterPro" id="IPR018483">
    <property type="entry name" value="Carb_kinase_FGGY_CS"/>
</dbReference>
<dbReference type="PROSITE" id="PS00445">
    <property type="entry name" value="FGGY_KINASES_2"/>
    <property type="match status" value="1"/>
</dbReference>
<accession>A0A934QF75</accession>
<dbReference type="InterPro" id="IPR050406">
    <property type="entry name" value="FGGY_Carb_Kinase"/>
</dbReference>
<dbReference type="GO" id="GO:0016301">
    <property type="term" value="F:kinase activity"/>
    <property type="evidence" value="ECO:0007669"/>
    <property type="project" value="UniProtKB-KW"/>
</dbReference>
<evidence type="ECO:0000259" key="5">
    <source>
        <dbReference type="Pfam" id="PF00370"/>
    </source>
</evidence>
<organism evidence="7 8">
    <name type="scientific">Rhodovibrio salinarum</name>
    <dbReference type="NCBI Taxonomy" id="1087"/>
    <lineage>
        <taxon>Bacteria</taxon>
        <taxon>Pseudomonadati</taxon>
        <taxon>Pseudomonadota</taxon>
        <taxon>Alphaproteobacteria</taxon>
        <taxon>Rhodospirillales</taxon>
        <taxon>Rhodovibrionaceae</taxon>
        <taxon>Rhodovibrio</taxon>
    </lineage>
</organism>
<dbReference type="AlphaFoldDB" id="A0A934QF75"/>
<dbReference type="PANTHER" id="PTHR43095">
    <property type="entry name" value="SUGAR KINASE"/>
    <property type="match status" value="1"/>
</dbReference>
<dbReference type="RefSeq" id="WP_027288522.1">
    <property type="nucleotide sequence ID" value="NZ_NRRE01000006.1"/>
</dbReference>
<dbReference type="InterPro" id="IPR000577">
    <property type="entry name" value="Carb_kinase_FGGY"/>
</dbReference>
<dbReference type="Proteomes" id="UP000778970">
    <property type="component" value="Unassembled WGS sequence"/>
</dbReference>
<dbReference type="PIRSF" id="PIRSF000538">
    <property type="entry name" value="GlpK"/>
    <property type="match status" value="1"/>
</dbReference>
<evidence type="ECO:0000256" key="3">
    <source>
        <dbReference type="ARBA" id="ARBA00022777"/>
    </source>
</evidence>
<dbReference type="Pfam" id="PF02782">
    <property type="entry name" value="FGGY_C"/>
    <property type="match status" value="1"/>
</dbReference>
<dbReference type="SUPFAM" id="SSF53067">
    <property type="entry name" value="Actin-like ATPase domain"/>
    <property type="match status" value="2"/>
</dbReference>
<dbReference type="PANTHER" id="PTHR43095:SF5">
    <property type="entry name" value="XYLULOSE KINASE"/>
    <property type="match status" value="1"/>
</dbReference>
<evidence type="ECO:0000259" key="6">
    <source>
        <dbReference type="Pfam" id="PF02782"/>
    </source>
</evidence>
<dbReference type="InterPro" id="IPR043129">
    <property type="entry name" value="ATPase_NBD"/>
</dbReference>